<accession>A0AC61S2Z8</accession>
<dbReference type="Proteomes" id="UP000305401">
    <property type="component" value="Unassembled WGS sequence"/>
</dbReference>
<comment type="caution">
    <text evidence="1">The sequence shown here is derived from an EMBL/GenBank/DDBJ whole genome shotgun (WGS) entry which is preliminary data.</text>
</comment>
<evidence type="ECO:0000313" key="2">
    <source>
        <dbReference type="Proteomes" id="UP000305401"/>
    </source>
</evidence>
<keyword evidence="2" id="KW-1185">Reference proteome</keyword>
<reference evidence="1" key="1">
    <citation type="submission" date="2019-04" db="EMBL/GenBank/DDBJ databases">
        <title>Microbes associate with the intestines of laboratory mice.</title>
        <authorList>
            <person name="Navarre W."/>
            <person name="Wong E."/>
            <person name="Huang K.C."/>
            <person name="Tropini C."/>
            <person name="Ng K."/>
            <person name="Yu B."/>
        </authorList>
    </citation>
    <scope>NUCLEOTIDE SEQUENCE</scope>
    <source>
        <strain evidence="1">NM86_A22</strain>
    </source>
</reference>
<sequence length="290" mass="33377">MPPMQSQPLYHRPKTPEYNIICPTSLLYKIHVMARKQQTYCSYFDYQAAPEGLTTQTAPYAGGMETYRRNELPGRDSGIMSVIIVVMLLVIFNMRHHKRFFVQIWHGLTNVRPRLNAFDDHTLNETRMVLALNLLACMSEAMMFISILPVIGISTQPSRALHAMLALMLMFSIYIVAQYTVYWIIGFVFASRTLRRQWISGFTSVQSFLGLTITLPALAAMFYPEHAAIFATAGAICYICWRIVFIVKGFRIFFHNYFSLVYFILYLCSVEIIPLLLLYRSSIIICNSLN</sequence>
<organism evidence="1 2">
    <name type="scientific">Muribaculum caecicola</name>
    <dbReference type="NCBI Taxonomy" id="3038144"/>
    <lineage>
        <taxon>Bacteria</taxon>
        <taxon>Pseudomonadati</taxon>
        <taxon>Bacteroidota</taxon>
        <taxon>Bacteroidia</taxon>
        <taxon>Bacteroidales</taxon>
        <taxon>Muribaculaceae</taxon>
        <taxon>Muribaculum</taxon>
    </lineage>
</organism>
<proteinExistence type="predicted"/>
<protein>
    <submittedName>
        <fullName evidence="1">DUF4271 domain-containing protein</fullName>
    </submittedName>
</protein>
<name>A0AC61S2Z8_9BACT</name>
<gene>
    <name evidence="1" type="ORF">E5990_10195</name>
</gene>
<dbReference type="EMBL" id="SSTG01000182">
    <property type="protein sequence ID" value="THG43443.1"/>
    <property type="molecule type" value="Genomic_DNA"/>
</dbReference>
<evidence type="ECO:0000313" key="1">
    <source>
        <dbReference type="EMBL" id="THG43443.1"/>
    </source>
</evidence>